<feature type="region of interest" description="Disordered" evidence="1">
    <location>
        <begin position="22"/>
        <end position="94"/>
    </location>
</feature>
<feature type="non-terminal residue" evidence="2">
    <location>
        <position position="1"/>
    </location>
</feature>
<gene>
    <name evidence="2" type="ORF">ALEPTO_LOCUS7988</name>
</gene>
<proteinExistence type="predicted"/>
<dbReference type="EMBL" id="CAJVPS010003999">
    <property type="protein sequence ID" value="CAG8597564.1"/>
    <property type="molecule type" value="Genomic_DNA"/>
</dbReference>
<evidence type="ECO:0000256" key="1">
    <source>
        <dbReference type="SAM" id="MobiDB-lite"/>
    </source>
</evidence>
<name>A0A9N9CEI2_9GLOM</name>
<evidence type="ECO:0000313" key="3">
    <source>
        <dbReference type="Proteomes" id="UP000789508"/>
    </source>
</evidence>
<feature type="compositionally biased region" description="Polar residues" evidence="1">
    <location>
        <begin position="24"/>
        <end position="33"/>
    </location>
</feature>
<evidence type="ECO:0000313" key="2">
    <source>
        <dbReference type="EMBL" id="CAG8597564.1"/>
    </source>
</evidence>
<dbReference type="AlphaFoldDB" id="A0A9N9CEI2"/>
<organism evidence="2 3">
    <name type="scientific">Ambispora leptoticha</name>
    <dbReference type="NCBI Taxonomy" id="144679"/>
    <lineage>
        <taxon>Eukaryota</taxon>
        <taxon>Fungi</taxon>
        <taxon>Fungi incertae sedis</taxon>
        <taxon>Mucoromycota</taxon>
        <taxon>Glomeromycotina</taxon>
        <taxon>Glomeromycetes</taxon>
        <taxon>Archaeosporales</taxon>
        <taxon>Ambisporaceae</taxon>
        <taxon>Ambispora</taxon>
    </lineage>
</organism>
<accession>A0A9N9CEI2</accession>
<protein>
    <submittedName>
        <fullName evidence="2">2289_t:CDS:1</fullName>
    </submittedName>
</protein>
<dbReference type="Proteomes" id="UP000789508">
    <property type="component" value="Unassembled WGS sequence"/>
</dbReference>
<sequence length="94" mass="10704">GFLIFREVSLKVVRLHGAVECVHPSTQQGGSTTPEKEMQTRRRTLHFPGPPSSSSDRQPLPPFRRKCQSHKVQPCKRTPFSRDTRIGSSRLHSR</sequence>
<comment type="caution">
    <text evidence="2">The sequence shown here is derived from an EMBL/GenBank/DDBJ whole genome shotgun (WGS) entry which is preliminary data.</text>
</comment>
<keyword evidence="3" id="KW-1185">Reference proteome</keyword>
<reference evidence="2" key="1">
    <citation type="submission" date="2021-06" db="EMBL/GenBank/DDBJ databases">
        <authorList>
            <person name="Kallberg Y."/>
            <person name="Tangrot J."/>
            <person name="Rosling A."/>
        </authorList>
    </citation>
    <scope>NUCLEOTIDE SEQUENCE</scope>
    <source>
        <strain evidence="2">FL130A</strain>
    </source>
</reference>